<evidence type="ECO:0000313" key="1">
    <source>
        <dbReference type="EMBL" id="SHG21611.1"/>
    </source>
</evidence>
<name>A0AAX2F813_9BACT</name>
<proteinExistence type="predicted"/>
<dbReference type="RefSeq" id="WP_025839943.1">
    <property type="nucleotide sequence ID" value="NZ_BAKP01000076.1"/>
</dbReference>
<accession>A0AAX2F813</accession>
<keyword evidence="2" id="KW-1185">Reference proteome</keyword>
<gene>
    <name evidence="1" type="ORF">SAMN05444364_1629</name>
</gene>
<dbReference type="Proteomes" id="UP000184105">
    <property type="component" value="Unassembled WGS sequence"/>
</dbReference>
<dbReference type="EMBL" id="FQWA01000062">
    <property type="protein sequence ID" value="SHG21611.1"/>
    <property type="molecule type" value="Genomic_DNA"/>
</dbReference>
<organism evidence="1 2">
    <name type="scientific">Prevotella scopos JCM 17725</name>
    <dbReference type="NCBI Taxonomy" id="1236518"/>
    <lineage>
        <taxon>Bacteria</taxon>
        <taxon>Pseudomonadati</taxon>
        <taxon>Bacteroidota</taxon>
        <taxon>Bacteroidia</taxon>
        <taxon>Bacteroidales</taxon>
        <taxon>Prevotellaceae</taxon>
        <taxon>Prevotella</taxon>
    </lineage>
</organism>
<comment type="caution">
    <text evidence="1">The sequence shown here is derived from an EMBL/GenBank/DDBJ whole genome shotgun (WGS) entry which is preliminary data.</text>
</comment>
<sequence length="181" mass="21278">MKRNIILIFLISLVLNSCQISGLTSGYSHLSRQQKTKVIDYKGNIEDITDNTKIYTITVKQVKDYILSHEKVLVYNYTPYCKSQYCCSPNLLVSLCERQGIKVLVIANVYDDIFKRINNGFPLLMINTKPYSKWRWKYTDRFYYDLIGYIGKDIDYASFHYFINGTYIKSFKDFKDIGQES</sequence>
<dbReference type="AlphaFoldDB" id="A0AAX2F813"/>
<reference evidence="1 2" key="1">
    <citation type="submission" date="2016-11" db="EMBL/GenBank/DDBJ databases">
        <authorList>
            <person name="Varghese N."/>
            <person name="Submissions S."/>
        </authorList>
    </citation>
    <scope>NUCLEOTIDE SEQUENCE [LARGE SCALE GENOMIC DNA]</scope>
    <source>
        <strain evidence="1 2">DSM 22613</strain>
    </source>
</reference>
<evidence type="ECO:0000313" key="2">
    <source>
        <dbReference type="Proteomes" id="UP000184105"/>
    </source>
</evidence>
<protein>
    <submittedName>
        <fullName evidence="1">Uncharacterized protein</fullName>
    </submittedName>
</protein>